<evidence type="ECO:0000313" key="2">
    <source>
        <dbReference type="EMBL" id="KAA6360222.1"/>
    </source>
</evidence>
<evidence type="ECO:0000256" key="1">
    <source>
        <dbReference type="SAM" id="MobiDB-lite"/>
    </source>
</evidence>
<dbReference type="EMBL" id="SNRW01027242">
    <property type="protein sequence ID" value="KAA6360222.1"/>
    <property type="molecule type" value="Genomic_DNA"/>
</dbReference>
<feature type="compositionally biased region" description="Basic and acidic residues" evidence="1">
    <location>
        <begin position="1"/>
        <end position="19"/>
    </location>
</feature>
<reference evidence="2 3" key="1">
    <citation type="submission" date="2019-03" db="EMBL/GenBank/DDBJ databases">
        <title>Single cell metagenomics reveals metabolic interactions within the superorganism composed of flagellate Streblomastix strix and complex community of Bacteroidetes bacteria on its surface.</title>
        <authorList>
            <person name="Treitli S.C."/>
            <person name="Kolisko M."/>
            <person name="Husnik F."/>
            <person name="Keeling P."/>
            <person name="Hampl V."/>
        </authorList>
    </citation>
    <scope>NUCLEOTIDE SEQUENCE [LARGE SCALE GENOMIC DNA]</scope>
    <source>
        <strain evidence="2">ST1C</strain>
    </source>
</reference>
<proteinExistence type="predicted"/>
<protein>
    <submittedName>
        <fullName evidence="2">Uncharacterized protein</fullName>
    </submittedName>
</protein>
<dbReference type="AlphaFoldDB" id="A0A5J4TQP0"/>
<feature type="region of interest" description="Disordered" evidence="1">
    <location>
        <begin position="1"/>
        <end position="22"/>
    </location>
</feature>
<dbReference type="Proteomes" id="UP000324800">
    <property type="component" value="Unassembled WGS sequence"/>
</dbReference>
<evidence type="ECO:0000313" key="3">
    <source>
        <dbReference type="Proteomes" id="UP000324800"/>
    </source>
</evidence>
<gene>
    <name evidence="2" type="ORF">EZS28_044251</name>
</gene>
<sequence>MNHQNKTSDELQKQKDRMSDPMNLHINLQISQRIRNTRQDQLENLIAASLISNQTPQQALDEQRQINENHISSMQTLICTEGILQQATHSLQLQEPNISPTLLHPHLQDLPIEKN</sequence>
<comment type="caution">
    <text evidence="2">The sequence shown here is derived from an EMBL/GenBank/DDBJ whole genome shotgun (WGS) entry which is preliminary data.</text>
</comment>
<organism evidence="2 3">
    <name type="scientific">Streblomastix strix</name>
    <dbReference type="NCBI Taxonomy" id="222440"/>
    <lineage>
        <taxon>Eukaryota</taxon>
        <taxon>Metamonada</taxon>
        <taxon>Preaxostyla</taxon>
        <taxon>Oxymonadida</taxon>
        <taxon>Streblomastigidae</taxon>
        <taxon>Streblomastix</taxon>
    </lineage>
</organism>
<accession>A0A5J4TQP0</accession>
<name>A0A5J4TQP0_9EUKA</name>